<feature type="compositionally biased region" description="Polar residues" evidence="1">
    <location>
        <begin position="543"/>
        <end position="576"/>
    </location>
</feature>
<dbReference type="Proteomes" id="UP000242457">
    <property type="component" value="Unassembled WGS sequence"/>
</dbReference>
<keyword evidence="4" id="KW-1185">Reference proteome</keyword>
<feature type="compositionally biased region" description="Polar residues" evidence="1">
    <location>
        <begin position="618"/>
        <end position="640"/>
    </location>
</feature>
<feature type="compositionally biased region" description="Polar residues" evidence="1">
    <location>
        <begin position="583"/>
        <end position="593"/>
    </location>
</feature>
<dbReference type="EMBL" id="KZ288215">
    <property type="protein sequence ID" value="PBC32483.1"/>
    <property type="molecule type" value="Genomic_DNA"/>
</dbReference>
<feature type="compositionally biased region" description="Polar residues" evidence="1">
    <location>
        <begin position="817"/>
        <end position="831"/>
    </location>
</feature>
<accession>A0A2A3EKZ3</accession>
<evidence type="ECO:0000256" key="1">
    <source>
        <dbReference type="SAM" id="MobiDB-lite"/>
    </source>
</evidence>
<feature type="compositionally biased region" description="Polar residues" evidence="1">
    <location>
        <begin position="363"/>
        <end position="389"/>
    </location>
</feature>
<feature type="region of interest" description="Disordered" evidence="1">
    <location>
        <begin position="742"/>
        <end position="842"/>
    </location>
</feature>
<sequence>MSGFIRTFHFPTFVLLFATFVAGSGAYEGNVGSLSYSSASANAYSSSGTAGAFIGNEGHKGIRSYDTSGGHNQPNGGGGHQDGGCKWSKCKWENDDYWEKDEEETEPEEEDEDECYDGDDGQYKVHDHRQKSKGGSPPGVQKLGAPNPFNGQQSYTGSGAPFGTVTPSVSGHSQTTGTHGSQQPFNQQPGSNQRYDGPTPGTGSHPLAWNSAPGSWSNADVSTDKNGPKTGFGCAGNYQRETGCAQGSSGAPPVKQALLPFPGIEGVQKESSPGYFGSPASGCSGSPYEKCIDKSGSQPTRYDTLPDTEQGRYPGSPQNVPYGPQYSASKPSENNIGPYPLQNAANSHIGTSLDSGAGRTPIFGSTDSSPIGSNGSPFGTAQTSGSPSDNAPRVTQKPGYSSVKGSSGSRTNASKDGDSKIFYINVNPASGKPEGYKPSNADEKTQPFYQPNYSATGTTKPSYQPNSHDNAQTTKPYQPASYDGKTQPSYQPASNFGTTKPNVYGGTTKSSYQPSPYSGIGTTKPSYQPGPYNDFGTTKPAYQPTSYSGTGTTKPSYQPSPYSDETKSPSGCQSGSRGCENRSGCSSQTNGKSPDSCGQPGVSVDISKISGPIVGSDAYSNDFSQSSQKITPGTNGQLFNGSPIGGGSSPYNCVSGTDCVSGPGSPSYVPNKFDKTNKIVEGGGSYPSNPFLTGKIPIPEIGGPIVTSTSKPIGHGNPFLQGNVGAISGAWSHSIGGAVAHPSGGNKNVVSIEEESTRPIGKDNPFLHGSGSARGDIGINDKTTGESDSLIPAIDRTYAGPGQTSGSPVSHYPGLTNDGSSSATKNPPGTNRGSGSGGGIGIDSTGFGILPGSFANSQASTYANSGSYSGSGAPSFGQANSGSWASSGANAASWSSSSASAYASSNAGSWSGGQPSHVKG</sequence>
<feature type="compositionally biased region" description="Polar residues" evidence="1">
    <location>
        <begin position="212"/>
        <end position="221"/>
    </location>
</feature>
<feature type="compositionally biased region" description="Low complexity" evidence="1">
    <location>
        <begin position="901"/>
        <end position="913"/>
    </location>
</feature>
<feature type="compositionally biased region" description="Polar residues" evidence="1">
    <location>
        <begin position="447"/>
        <end position="476"/>
    </location>
</feature>
<feature type="compositionally biased region" description="Polar residues" evidence="1">
    <location>
        <begin position="326"/>
        <end position="335"/>
    </location>
</feature>
<evidence type="ECO:0000313" key="4">
    <source>
        <dbReference type="Proteomes" id="UP000242457"/>
    </source>
</evidence>
<protein>
    <recommendedName>
        <fullName evidence="5">Hornerin-like</fullName>
    </recommendedName>
</protein>
<feature type="compositionally biased region" description="Gly residues" evidence="1">
    <location>
        <begin position="832"/>
        <end position="841"/>
    </location>
</feature>
<feature type="compositionally biased region" description="Polar residues" evidence="1">
    <location>
        <begin position="343"/>
        <end position="354"/>
    </location>
</feature>
<dbReference type="OrthoDB" id="7553546at2759"/>
<feature type="compositionally biased region" description="Polar residues" evidence="1">
    <location>
        <begin position="403"/>
        <end position="412"/>
    </location>
</feature>
<keyword evidence="2" id="KW-0732">Signal</keyword>
<feature type="compositionally biased region" description="Acidic residues" evidence="1">
    <location>
        <begin position="97"/>
        <end position="120"/>
    </location>
</feature>
<feature type="region of interest" description="Disordered" evidence="1">
    <location>
        <begin position="861"/>
        <end position="891"/>
    </location>
</feature>
<evidence type="ECO:0000313" key="3">
    <source>
        <dbReference type="EMBL" id="PBC32483.1"/>
    </source>
</evidence>
<name>A0A2A3EKZ3_APICC</name>
<dbReference type="AlphaFoldDB" id="A0A2A3EKZ3"/>
<feature type="region of interest" description="Disordered" evidence="1">
    <location>
        <begin position="64"/>
        <end position="85"/>
    </location>
</feature>
<dbReference type="STRING" id="94128.A0A2A3EKZ3"/>
<gene>
    <name evidence="3" type="ORF">APICC_07418</name>
</gene>
<feature type="compositionally biased region" description="Polar residues" evidence="1">
    <location>
        <begin position="484"/>
        <end position="526"/>
    </location>
</feature>
<evidence type="ECO:0008006" key="5">
    <source>
        <dbReference type="Google" id="ProtNLM"/>
    </source>
</evidence>
<evidence type="ECO:0000256" key="2">
    <source>
        <dbReference type="SAM" id="SignalP"/>
    </source>
</evidence>
<feature type="region of interest" description="Disordered" evidence="1">
    <location>
        <begin position="901"/>
        <end position="920"/>
    </location>
</feature>
<feature type="chain" id="PRO_5013376781" description="Hornerin-like" evidence="2">
    <location>
        <begin position="27"/>
        <end position="920"/>
    </location>
</feature>
<organism evidence="3 4">
    <name type="scientific">Apis cerana cerana</name>
    <name type="common">Oriental honeybee</name>
    <dbReference type="NCBI Taxonomy" id="94128"/>
    <lineage>
        <taxon>Eukaryota</taxon>
        <taxon>Metazoa</taxon>
        <taxon>Ecdysozoa</taxon>
        <taxon>Arthropoda</taxon>
        <taxon>Hexapoda</taxon>
        <taxon>Insecta</taxon>
        <taxon>Pterygota</taxon>
        <taxon>Neoptera</taxon>
        <taxon>Endopterygota</taxon>
        <taxon>Hymenoptera</taxon>
        <taxon>Apocrita</taxon>
        <taxon>Aculeata</taxon>
        <taxon>Apoidea</taxon>
        <taxon>Anthophila</taxon>
        <taxon>Apidae</taxon>
        <taxon>Apis</taxon>
    </lineage>
</organism>
<reference evidence="3 4" key="1">
    <citation type="submission" date="2014-07" db="EMBL/GenBank/DDBJ databases">
        <title>Genomic and transcriptomic analysis on Apis cerana provide comprehensive insights into honey bee biology.</title>
        <authorList>
            <person name="Diao Q."/>
            <person name="Sun L."/>
            <person name="Zheng H."/>
            <person name="Zheng H."/>
            <person name="Xu S."/>
            <person name="Wang S."/>
            <person name="Zeng Z."/>
            <person name="Hu F."/>
            <person name="Su S."/>
            <person name="Wu J."/>
        </authorList>
    </citation>
    <scope>NUCLEOTIDE SEQUENCE [LARGE SCALE GENOMIC DNA]</scope>
    <source>
        <tissue evidence="3">Pupae without intestine</tissue>
    </source>
</reference>
<feature type="signal peptide" evidence="2">
    <location>
        <begin position="1"/>
        <end position="26"/>
    </location>
</feature>
<proteinExistence type="predicted"/>
<feature type="region of interest" description="Disordered" evidence="1">
    <location>
        <begin position="97"/>
        <end position="643"/>
    </location>
</feature>
<feature type="compositionally biased region" description="Polar residues" evidence="1">
    <location>
        <begin position="165"/>
        <end position="194"/>
    </location>
</feature>